<reference evidence="10 11" key="1">
    <citation type="journal article" date="2017" name="New Microbes New Infect">
        <title>Genome sequence of 'Leucobacter massiliensis' sp. nov. isolated from human pharynx after travel to the 2014 Hajj.</title>
        <authorList>
            <person name="Leangapichart T."/>
            <person name="Gautret P."/>
            <person name="Nguyen T.T."/>
            <person name="Armstrong N."/>
            <person name="Rolain J.M."/>
        </authorList>
    </citation>
    <scope>NUCLEOTIDE SEQUENCE [LARGE SCALE GENOMIC DNA]</scope>
    <source>
        <strain evidence="10 11">122RC15</strain>
    </source>
</reference>
<comment type="similarity">
    <text evidence="2">Belongs to the diacylglycerol/lipid kinase family.</text>
</comment>
<evidence type="ECO:0000256" key="5">
    <source>
        <dbReference type="ARBA" id="ARBA00022777"/>
    </source>
</evidence>
<comment type="caution">
    <text evidence="10">The sequence shown here is derived from an EMBL/GenBank/DDBJ whole genome shotgun (WGS) entry which is preliminary data.</text>
</comment>
<dbReference type="GO" id="GO:0016301">
    <property type="term" value="F:kinase activity"/>
    <property type="evidence" value="ECO:0007669"/>
    <property type="project" value="UniProtKB-KW"/>
</dbReference>
<proteinExistence type="inferred from homology"/>
<dbReference type="Proteomes" id="UP000238650">
    <property type="component" value="Unassembled WGS sequence"/>
</dbReference>
<gene>
    <name evidence="10" type="ORF">B4915_10500</name>
</gene>
<keyword evidence="7" id="KW-0594">Phospholipid biosynthesis</keyword>
<evidence type="ECO:0000256" key="3">
    <source>
        <dbReference type="ARBA" id="ARBA00022679"/>
    </source>
</evidence>
<evidence type="ECO:0000259" key="9">
    <source>
        <dbReference type="PROSITE" id="PS50146"/>
    </source>
</evidence>
<dbReference type="InterPro" id="IPR050187">
    <property type="entry name" value="Lipid_Phosphate_FormReg"/>
</dbReference>
<evidence type="ECO:0000256" key="2">
    <source>
        <dbReference type="ARBA" id="ARBA00005983"/>
    </source>
</evidence>
<dbReference type="GO" id="GO:0005886">
    <property type="term" value="C:plasma membrane"/>
    <property type="evidence" value="ECO:0007669"/>
    <property type="project" value="TreeGrafter"/>
</dbReference>
<evidence type="ECO:0000256" key="6">
    <source>
        <dbReference type="ARBA" id="ARBA00022840"/>
    </source>
</evidence>
<dbReference type="GO" id="GO:0005524">
    <property type="term" value="F:ATP binding"/>
    <property type="evidence" value="ECO:0007669"/>
    <property type="project" value="UniProtKB-KW"/>
</dbReference>
<dbReference type="InterPro" id="IPR001206">
    <property type="entry name" value="Diacylglycerol_kinase_cat_dom"/>
</dbReference>
<feature type="domain" description="DAGKc" evidence="9">
    <location>
        <begin position="55"/>
        <end position="138"/>
    </location>
</feature>
<keyword evidence="6" id="KW-0067">ATP-binding</keyword>
<dbReference type="Gene3D" id="2.60.200.40">
    <property type="match status" value="1"/>
</dbReference>
<keyword evidence="8" id="KW-1208">Phospholipid metabolism</keyword>
<evidence type="ECO:0000256" key="8">
    <source>
        <dbReference type="ARBA" id="ARBA00023264"/>
    </source>
</evidence>
<name>A0A2S9QNV5_9MICO</name>
<keyword evidence="5 10" id="KW-0418">Kinase</keyword>
<evidence type="ECO:0000256" key="7">
    <source>
        <dbReference type="ARBA" id="ARBA00023209"/>
    </source>
</evidence>
<protein>
    <submittedName>
        <fullName evidence="10">Diacylglycerol kinase</fullName>
    </submittedName>
</protein>
<dbReference type="EMBL" id="MWZD01000017">
    <property type="protein sequence ID" value="PRI11264.1"/>
    <property type="molecule type" value="Genomic_DNA"/>
</dbReference>
<dbReference type="SMART" id="SM00046">
    <property type="entry name" value="DAGKc"/>
    <property type="match status" value="1"/>
</dbReference>
<keyword evidence="7" id="KW-0444">Lipid biosynthesis</keyword>
<evidence type="ECO:0000313" key="11">
    <source>
        <dbReference type="Proteomes" id="UP000238650"/>
    </source>
</evidence>
<dbReference type="Gene3D" id="3.40.50.10330">
    <property type="entry name" value="Probable inorganic polyphosphate/atp-NAD kinase, domain 1"/>
    <property type="match status" value="1"/>
</dbReference>
<dbReference type="Pfam" id="PF00781">
    <property type="entry name" value="DAGK_cat"/>
    <property type="match status" value="1"/>
</dbReference>
<evidence type="ECO:0000313" key="10">
    <source>
        <dbReference type="EMBL" id="PRI11264.1"/>
    </source>
</evidence>
<keyword evidence="4" id="KW-0547">Nucleotide-binding</keyword>
<evidence type="ECO:0000256" key="4">
    <source>
        <dbReference type="ARBA" id="ARBA00022741"/>
    </source>
</evidence>
<dbReference type="AlphaFoldDB" id="A0A2S9QNV5"/>
<dbReference type="RefSeq" id="WP_105805715.1">
    <property type="nucleotide sequence ID" value="NZ_MWZD01000017.1"/>
</dbReference>
<organism evidence="10 11">
    <name type="scientific">Leucobacter massiliensis</name>
    <dbReference type="NCBI Taxonomy" id="1686285"/>
    <lineage>
        <taxon>Bacteria</taxon>
        <taxon>Bacillati</taxon>
        <taxon>Actinomycetota</taxon>
        <taxon>Actinomycetes</taxon>
        <taxon>Micrococcales</taxon>
        <taxon>Microbacteriaceae</taxon>
        <taxon>Leucobacter</taxon>
    </lineage>
</organism>
<comment type="cofactor">
    <cofactor evidence="1">
        <name>Mg(2+)</name>
        <dbReference type="ChEBI" id="CHEBI:18420"/>
    </cofactor>
</comment>
<dbReference type="PANTHER" id="PTHR12358">
    <property type="entry name" value="SPHINGOSINE KINASE"/>
    <property type="match status" value="1"/>
</dbReference>
<keyword evidence="3" id="KW-0808">Transferase</keyword>
<dbReference type="InterPro" id="IPR045540">
    <property type="entry name" value="YegS/DAGK_C"/>
</dbReference>
<keyword evidence="7" id="KW-0443">Lipid metabolism</keyword>
<dbReference type="InterPro" id="IPR016064">
    <property type="entry name" value="NAD/diacylglycerol_kinase_sf"/>
</dbReference>
<sequence length="320" mass="33078">MSGTIGIVWNPSKVGEEELRADVAEAVERSVSAGDAPPECLWFPTTVEDPGMGQTAEAIAQGCGVVVAAGGDGTVRVVAEALGSTGVPAAELGILPLGTGNLLARNLGVPVGDTRAAFARVLAGASAPLDLGVVDLRTADGREERHGFVVMAGFGIDAQMIVETDDELKARTGWLAYVESLGRAAVGAEVVEFALRLDDAEPLAERAHTVLIANCGSLMGGITLLPDAAPDDGQLDLLVLRADDPAAWLGTMKNVMWDNGLKRLITGAEQAQSSGSTAYLRAGRVRVALPAPLVFELDGDEVGAVVEIDARILPGALRVR</sequence>
<dbReference type="PANTHER" id="PTHR12358:SF106">
    <property type="entry name" value="LIPID KINASE YEGS"/>
    <property type="match status" value="1"/>
</dbReference>
<dbReference type="GO" id="GO:0008654">
    <property type="term" value="P:phospholipid biosynthetic process"/>
    <property type="evidence" value="ECO:0007669"/>
    <property type="project" value="UniProtKB-KW"/>
</dbReference>
<dbReference type="InterPro" id="IPR017438">
    <property type="entry name" value="ATP-NAD_kinase_N"/>
</dbReference>
<dbReference type="PROSITE" id="PS50146">
    <property type="entry name" value="DAGK"/>
    <property type="match status" value="1"/>
</dbReference>
<keyword evidence="11" id="KW-1185">Reference proteome</keyword>
<evidence type="ECO:0000256" key="1">
    <source>
        <dbReference type="ARBA" id="ARBA00001946"/>
    </source>
</evidence>
<accession>A0A2S9QNV5</accession>
<dbReference type="OrthoDB" id="3171056at2"/>
<dbReference type="Pfam" id="PF19279">
    <property type="entry name" value="YegS_C"/>
    <property type="match status" value="1"/>
</dbReference>
<dbReference type="SUPFAM" id="SSF111331">
    <property type="entry name" value="NAD kinase/diacylglycerol kinase-like"/>
    <property type="match status" value="1"/>
</dbReference>